<dbReference type="PANTHER" id="PTHR40398">
    <property type="entry name" value="PTS SYSTEM GLUCITOL/SORBITOL-SPECIFIC EIIA COMPONENT"/>
    <property type="match status" value="1"/>
</dbReference>
<gene>
    <name evidence="2" type="ORF">E3O42_06765</name>
</gene>
<comment type="caution">
    <text evidence="2">The sequence shown here is derived from an EMBL/GenBank/DDBJ whole genome shotgun (WGS) entry which is preliminary data.</text>
</comment>
<dbReference type="PANTHER" id="PTHR40398:SF1">
    <property type="entry name" value="PTS SYSTEM GLUCITOL_SORBITOL-SPECIFIC EIIA COMPONENT"/>
    <property type="match status" value="1"/>
</dbReference>
<proteinExistence type="predicted"/>
<sequence length="120" mass="12710">MSVIYQTTVGEIGDEVESFLGEGMFILFGQGAPAALKDYCYIVDVNASTAAIEPGQHLSLDEELFTITAVGEVARQNLDGLGHITVVFNGATEARMHGSVYVEAATPPKLHVGSVITIQV</sequence>
<dbReference type="GO" id="GO:0005737">
    <property type="term" value="C:cytoplasm"/>
    <property type="evidence" value="ECO:0007669"/>
    <property type="project" value="InterPro"/>
</dbReference>
<evidence type="ECO:0000256" key="1">
    <source>
        <dbReference type="PROSITE-ProRule" id="PRU00420"/>
    </source>
</evidence>
<keyword evidence="3" id="KW-1185">Reference proteome</keyword>
<dbReference type="AlphaFoldDB" id="A0A4R8W5N8"/>
<reference evidence="2 3" key="1">
    <citation type="submission" date="2019-03" db="EMBL/GenBank/DDBJ databases">
        <title>Genomics of glacier-inhabiting Cryobacterium strains.</title>
        <authorList>
            <person name="Liu Q."/>
            <person name="Xin Y.-H."/>
        </authorList>
    </citation>
    <scope>NUCLEOTIDE SEQUENCE [LARGE SCALE GENOMIC DNA]</scope>
    <source>
        <strain evidence="2 3">RHLS22-1</strain>
    </source>
</reference>
<dbReference type="InterPro" id="IPR036665">
    <property type="entry name" value="PTS_IIA_glucitol/sorbitol_sf"/>
</dbReference>
<evidence type="ECO:0000313" key="3">
    <source>
        <dbReference type="Proteomes" id="UP000297907"/>
    </source>
</evidence>
<dbReference type="EMBL" id="SOFL01000023">
    <property type="protein sequence ID" value="TFC03141.1"/>
    <property type="molecule type" value="Genomic_DNA"/>
</dbReference>
<dbReference type="OrthoDB" id="5113885at2"/>
<dbReference type="PROSITE" id="PS51097">
    <property type="entry name" value="PTS_EIIA_TYPE_5"/>
    <property type="match status" value="1"/>
</dbReference>
<dbReference type="Pfam" id="PF03829">
    <property type="entry name" value="PTSIIA_gutA"/>
    <property type="match status" value="1"/>
</dbReference>
<protein>
    <submittedName>
        <fullName evidence="2">PTS sorbitol transporter subunit IIA</fullName>
    </submittedName>
</protein>
<dbReference type="GO" id="GO:0009401">
    <property type="term" value="P:phosphoenolpyruvate-dependent sugar phosphotransferase system"/>
    <property type="evidence" value="ECO:0007669"/>
    <property type="project" value="InterPro"/>
</dbReference>
<dbReference type="GO" id="GO:0008982">
    <property type="term" value="F:protein-N(PI)-phosphohistidine-sugar phosphotransferase activity"/>
    <property type="evidence" value="ECO:0007669"/>
    <property type="project" value="InterPro"/>
</dbReference>
<dbReference type="SUPFAM" id="SSF141530">
    <property type="entry name" value="PTSIIA/GutA-like"/>
    <property type="match status" value="1"/>
</dbReference>
<dbReference type="InterPro" id="IPR004716">
    <property type="entry name" value="PTS_IIA_glucitol/sorbitol-sp"/>
</dbReference>
<name>A0A4R8W5N8_9MICO</name>
<evidence type="ECO:0000313" key="2">
    <source>
        <dbReference type="EMBL" id="TFC03141.1"/>
    </source>
</evidence>
<dbReference type="Gene3D" id="2.40.33.40">
    <property type="entry name" value="Phosphotransferase system, glucitol/sorbitol-specific IIA component"/>
    <property type="match status" value="1"/>
</dbReference>
<accession>A0A4R8W5N8</accession>
<dbReference type="Proteomes" id="UP000297907">
    <property type="component" value="Unassembled WGS sequence"/>
</dbReference>
<dbReference type="GO" id="GO:0016301">
    <property type="term" value="F:kinase activity"/>
    <property type="evidence" value="ECO:0007669"/>
    <property type="project" value="TreeGrafter"/>
</dbReference>
<organism evidence="2 3">
    <name type="scientific">Cryobacterium adonitolivorans</name>
    <dbReference type="NCBI Taxonomy" id="1259189"/>
    <lineage>
        <taxon>Bacteria</taxon>
        <taxon>Bacillati</taxon>
        <taxon>Actinomycetota</taxon>
        <taxon>Actinomycetes</taxon>
        <taxon>Micrococcales</taxon>
        <taxon>Microbacteriaceae</taxon>
        <taxon>Cryobacterium</taxon>
    </lineage>
</organism>
<comment type="caution">
    <text evidence="1">Lacks conserved residue(s) required for the propagation of feature annotation.</text>
</comment>